<evidence type="ECO:0000313" key="1">
    <source>
        <dbReference type="EMBL" id="OBB92803.1"/>
    </source>
</evidence>
<name>A0A1A0W8R5_MYCPR</name>
<evidence type="ECO:0000313" key="2">
    <source>
        <dbReference type="Proteomes" id="UP000094008"/>
    </source>
</evidence>
<organism evidence="1 2">
    <name type="scientific">Mycolicibacterium peregrinum</name>
    <name type="common">Mycobacterium peregrinum</name>
    <dbReference type="NCBI Taxonomy" id="43304"/>
    <lineage>
        <taxon>Bacteria</taxon>
        <taxon>Bacillati</taxon>
        <taxon>Actinomycetota</taxon>
        <taxon>Actinomycetes</taxon>
        <taxon>Mycobacteriales</taxon>
        <taxon>Mycobacteriaceae</taxon>
        <taxon>Mycolicibacterium</taxon>
    </lineage>
</organism>
<dbReference type="AlphaFoldDB" id="A0A1A0W8R5"/>
<gene>
    <name evidence="1" type="ORF">A5779_21665</name>
</gene>
<sequence>MAASPGLFVLEQAGELGPPGVGYGSGQPTIAQHPCHVQVLDDELVVVLDHLIGNLMQKMVPGVGDMSMMPCQLSCSVLPVA</sequence>
<dbReference type="EMBL" id="LZSY01000067">
    <property type="protein sequence ID" value="OBB92803.1"/>
    <property type="molecule type" value="Genomic_DNA"/>
</dbReference>
<reference evidence="2" key="1">
    <citation type="submission" date="2016-06" db="EMBL/GenBank/DDBJ databases">
        <authorList>
            <person name="Sutton G."/>
            <person name="Brinkac L."/>
            <person name="Sanka R."/>
            <person name="Adams M."/>
            <person name="Lau E."/>
            <person name="Mehaffy C."/>
            <person name="Tameris M."/>
            <person name="Hatherill M."/>
            <person name="Hanekom W."/>
            <person name="Mahomed H."/>
            <person name="Mcshane H."/>
        </authorList>
    </citation>
    <scope>NUCLEOTIDE SEQUENCE [LARGE SCALE GENOMIC DNA]</scope>
    <source>
        <strain evidence="2">852002-10433_SCH5171157</strain>
    </source>
</reference>
<protein>
    <submittedName>
        <fullName evidence="1">Uncharacterized protein</fullName>
    </submittedName>
</protein>
<accession>A0A1A0W8R5</accession>
<comment type="caution">
    <text evidence="1">The sequence shown here is derived from an EMBL/GenBank/DDBJ whole genome shotgun (WGS) entry which is preliminary data.</text>
</comment>
<proteinExistence type="predicted"/>
<dbReference type="Proteomes" id="UP000094008">
    <property type="component" value="Unassembled WGS sequence"/>
</dbReference>